<sequence>MKPHVEISRPPCLSEVHNPKMVSSWVTPISQPSITYYHLATLFREVIPHQQLQLLPTKSNQSFPQAPFTQLPKAPFAFLLLLKPPQFSTASLEADPYIVPTKKRHVKQRREGRDHVNGVVGCIPHGEYGPLEDKHPSRIVLRHHGGVPTFHKQLHPLRLH</sequence>
<evidence type="ECO:0000313" key="1">
    <source>
        <dbReference type="EMBL" id="KAL2339051.1"/>
    </source>
</evidence>
<gene>
    <name evidence="1" type="ORF">Fmac_013497</name>
</gene>
<evidence type="ECO:0000313" key="2">
    <source>
        <dbReference type="Proteomes" id="UP001603857"/>
    </source>
</evidence>
<organism evidence="1 2">
    <name type="scientific">Flemingia macrophylla</name>
    <dbReference type="NCBI Taxonomy" id="520843"/>
    <lineage>
        <taxon>Eukaryota</taxon>
        <taxon>Viridiplantae</taxon>
        <taxon>Streptophyta</taxon>
        <taxon>Embryophyta</taxon>
        <taxon>Tracheophyta</taxon>
        <taxon>Spermatophyta</taxon>
        <taxon>Magnoliopsida</taxon>
        <taxon>eudicotyledons</taxon>
        <taxon>Gunneridae</taxon>
        <taxon>Pentapetalae</taxon>
        <taxon>rosids</taxon>
        <taxon>fabids</taxon>
        <taxon>Fabales</taxon>
        <taxon>Fabaceae</taxon>
        <taxon>Papilionoideae</taxon>
        <taxon>50 kb inversion clade</taxon>
        <taxon>NPAAA clade</taxon>
        <taxon>indigoferoid/millettioid clade</taxon>
        <taxon>Phaseoleae</taxon>
        <taxon>Flemingia</taxon>
    </lineage>
</organism>
<reference evidence="1 2" key="1">
    <citation type="submission" date="2024-08" db="EMBL/GenBank/DDBJ databases">
        <title>Insights into the chromosomal genome structure of Flemingia macrophylla.</title>
        <authorList>
            <person name="Ding Y."/>
            <person name="Zhao Y."/>
            <person name="Bi W."/>
            <person name="Wu M."/>
            <person name="Zhao G."/>
            <person name="Gong Y."/>
            <person name="Li W."/>
            <person name="Zhang P."/>
        </authorList>
    </citation>
    <scope>NUCLEOTIDE SEQUENCE [LARGE SCALE GENOMIC DNA]</scope>
    <source>
        <strain evidence="1">DYQJB</strain>
        <tissue evidence="1">Leaf</tissue>
    </source>
</reference>
<accession>A0ABD1MTA7</accession>
<dbReference type="EMBL" id="JBGMDY010000004">
    <property type="protein sequence ID" value="KAL2339051.1"/>
    <property type="molecule type" value="Genomic_DNA"/>
</dbReference>
<dbReference type="Proteomes" id="UP001603857">
    <property type="component" value="Unassembled WGS sequence"/>
</dbReference>
<proteinExistence type="predicted"/>
<keyword evidence="2" id="KW-1185">Reference proteome</keyword>
<protein>
    <submittedName>
        <fullName evidence="1">Uncharacterized protein</fullName>
    </submittedName>
</protein>
<dbReference type="AlphaFoldDB" id="A0ABD1MTA7"/>
<name>A0ABD1MTA7_9FABA</name>
<comment type="caution">
    <text evidence="1">The sequence shown here is derived from an EMBL/GenBank/DDBJ whole genome shotgun (WGS) entry which is preliminary data.</text>
</comment>